<keyword evidence="1 6" id="KW-0963">Cytoplasm</keyword>
<feature type="binding site" evidence="6 7">
    <location>
        <position position="80"/>
    </location>
    <ligand>
        <name>S-adenosyl-L-methionine</name>
        <dbReference type="ChEBI" id="CHEBI:59789"/>
    </ligand>
</feature>
<dbReference type="CDD" id="cd18094">
    <property type="entry name" value="SpoU-like_TrmL"/>
    <property type="match status" value="1"/>
</dbReference>
<evidence type="ECO:0000256" key="5">
    <source>
        <dbReference type="ARBA" id="ARBA00022694"/>
    </source>
</evidence>
<feature type="binding site" evidence="6 7">
    <location>
        <position position="130"/>
    </location>
    <ligand>
        <name>S-adenosyl-L-methionine</name>
        <dbReference type="ChEBI" id="CHEBI:59789"/>
    </ligand>
</feature>
<evidence type="ECO:0000256" key="4">
    <source>
        <dbReference type="ARBA" id="ARBA00022691"/>
    </source>
</evidence>
<keyword evidence="3 6" id="KW-0808">Transferase</keyword>
<dbReference type="RefSeq" id="WP_092494903.1">
    <property type="nucleotide sequence ID" value="NZ_FOFG01000001.1"/>
</dbReference>
<dbReference type="HAMAP" id="MF_01885">
    <property type="entry name" value="tRNA_methyltr_TrmL"/>
    <property type="match status" value="1"/>
</dbReference>
<evidence type="ECO:0000259" key="8">
    <source>
        <dbReference type="Pfam" id="PF00588"/>
    </source>
</evidence>
<proteinExistence type="inferred from homology"/>
<reference evidence="9 10" key="1">
    <citation type="submission" date="2016-10" db="EMBL/GenBank/DDBJ databases">
        <authorList>
            <person name="de Groot N.N."/>
        </authorList>
    </citation>
    <scope>NUCLEOTIDE SEQUENCE [LARGE SCALE GENOMIC DNA]</scope>
    <source>
        <strain evidence="9 10">A52C2</strain>
    </source>
</reference>
<dbReference type="Pfam" id="PF00588">
    <property type="entry name" value="SpoU_methylase"/>
    <property type="match status" value="1"/>
</dbReference>
<dbReference type="PIRSF" id="PIRSF029256">
    <property type="entry name" value="SpoU_TrmH_prd"/>
    <property type="match status" value="1"/>
</dbReference>
<keyword evidence="2 6" id="KW-0489">Methyltransferase</keyword>
<feature type="domain" description="tRNA/rRNA methyltransferase SpoU type" evidence="8">
    <location>
        <begin position="5"/>
        <end position="141"/>
    </location>
</feature>
<dbReference type="AlphaFoldDB" id="A0A1H9AEB1"/>
<dbReference type="PANTHER" id="PTHR42971:SF1">
    <property type="entry name" value="TRNA (CYTIDINE(34)-2'-O)-METHYLTRANSFERASE"/>
    <property type="match status" value="1"/>
</dbReference>
<evidence type="ECO:0000313" key="10">
    <source>
        <dbReference type="Proteomes" id="UP000199647"/>
    </source>
</evidence>
<sequence>MIECALFQPDIPQNTGAILRLGACLAVPVHVIRPTGFILSDQKMRRAGMDYIAMAALRQHDDWNAFDEWRRAHGRRLVALSTKAEQPLHDFAFRDGDIILMGRESAGLPDDVHAACDARLRIPMQSGARSLNVAISAGIALAEALRQTGLWPAATP</sequence>
<gene>
    <name evidence="6" type="primary">trmL</name>
    <name evidence="9" type="ORF">SAMN05216548_101406</name>
</gene>
<comment type="catalytic activity">
    <reaction evidence="6">
        <text>5-carboxymethylaminomethyluridine(34) in tRNA(Leu) + S-adenosyl-L-methionine = 5-carboxymethylaminomethyl-2'-O-methyluridine(34) in tRNA(Leu) + S-adenosyl-L-homocysteine + H(+)</text>
        <dbReference type="Rhea" id="RHEA:43088"/>
        <dbReference type="Rhea" id="RHEA-COMP:10333"/>
        <dbReference type="Rhea" id="RHEA-COMP:10334"/>
        <dbReference type="ChEBI" id="CHEBI:15378"/>
        <dbReference type="ChEBI" id="CHEBI:57856"/>
        <dbReference type="ChEBI" id="CHEBI:59789"/>
        <dbReference type="ChEBI" id="CHEBI:74508"/>
        <dbReference type="ChEBI" id="CHEBI:74511"/>
        <dbReference type="EC" id="2.1.1.207"/>
    </reaction>
</comment>
<dbReference type="GO" id="GO:0002130">
    <property type="term" value="P:wobble position ribose methylation"/>
    <property type="evidence" value="ECO:0007669"/>
    <property type="project" value="TreeGrafter"/>
</dbReference>
<comment type="catalytic activity">
    <reaction evidence="6">
        <text>cytidine(34) in tRNA + S-adenosyl-L-methionine = 2'-O-methylcytidine(34) in tRNA + S-adenosyl-L-homocysteine + H(+)</text>
        <dbReference type="Rhea" id="RHEA:43084"/>
        <dbReference type="Rhea" id="RHEA-COMP:10331"/>
        <dbReference type="Rhea" id="RHEA-COMP:10332"/>
        <dbReference type="ChEBI" id="CHEBI:15378"/>
        <dbReference type="ChEBI" id="CHEBI:57856"/>
        <dbReference type="ChEBI" id="CHEBI:59789"/>
        <dbReference type="ChEBI" id="CHEBI:74495"/>
        <dbReference type="ChEBI" id="CHEBI:82748"/>
        <dbReference type="EC" id="2.1.1.207"/>
    </reaction>
</comment>
<dbReference type="GO" id="GO:0141098">
    <property type="term" value="F:tRNA (cytidine(34)-2'-O)-methyltransferase activity"/>
    <property type="evidence" value="ECO:0007669"/>
    <property type="project" value="RHEA"/>
</dbReference>
<dbReference type="InterPro" id="IPR001537">
    <property type="entry name" value="SpoU_MeTrfase"/>
</dbReference>
<dbReference type="GO" id="GO:0003723">
    <property type="term" value="F:RNA binding"/>
    <property type="evidence" value="ECO:0007669"/>
    <property type="project" value="InterPro"/>
</dbReference>
<evidence type="ECO:0000256" key="6">
    <source>
        <dbReference type="HAMAP-Rule" id="MF_01885"/>
    </source>
</evidence>
<protein>
    <recommendedName>
        <fullName evidence="6">tRNA (cytidine(34)-2'-O)-methyltransferase</fullName>
        <ecNumber evidence="6">2.1.1.207</ecNumber>
    </recommendedName>
    <alternativeName>
        <fullName evidence="6">tRNA (cytidine/uridine-2'-O-)-methyltransferase TrmL</fullName>
    </alternativeName>
</protein>
<feature type="binding site" evidence="6 7">
    <location>
        <position position="122"/>
    </location>
    <ligand>
        <name>S-adenosyl-L-methionine</name>
        <dbReference type="ChEBI" id="CHEBI:59789"/>
    </ligand>
</feature>
<dbReference type="Proteomes" id="UP000199647">
    <property type="component" value="Unassembled WGS sequence"/>
</dbReference>
<comment type="subcellular location">
    <subcellularLocation>
        <location evidence="6">Cytoplasm</location>
    </subcellularLocation>
</comment>
<comment type="similarity">
    <text evidence="6">Belongs to the class IV-like SAM-binding methyltransferase superfamily. RNA methyltransferase TrmH family. TrmL subfamily.</text>
</comment>
<dbReference type="Gene3D" id="3.40.1280.10">
    <property type="match status" value="1"/>
</dbReference>
<dbReference type="InterPro" id="IPR029028">
    <property type="entry name" value="Alpha/beta_knot_MTases"/>
</dbReference>
<comment type="subunit">
    <text evidence="6">Homodimer.</text>
</comment>
<dbReference type="SUPFAM" id="SSF75217">
    <property type="entry name" value="alpha/beta knot"/>
    <property type="match status" value="1"/>
</dbReference>
<feature type="binding site" evidence="6 7">
    <location>
        <position position="102"/>
    </location>
    <ligand>
        <name>S-adenosyl-L-methionine</name>
        <dbReference type="ChEBI" id="CHEBI:59789"/>
    </ligand>
</feature>
<keyword evidence="10" id="KW-1185">Reference proteome</keyword>
<dbReference type="EC" id="2.1.1.207" evidence="6"/>
<dbReference type="GO" id="GO:0005737">
    <property type="term" value="C:cytoplasm"/>
    <property type="evidence" value="ECO:0007669"/>
    <property type="project" value="UniProtKB-SubCell"/>
</dbReference>
<dbReference type="EMBL" id="FOFG01000001">
    <property type="protein sequence ID" value="SEP75076.1"/>
    <property type="molecule type" value="Genomic_DNA"/>
</dbReference>
<comment type="function">
    <text evidence="6">Methylates the ribose at the nucleotide 34 wobble position in the two leucyl isoacceptors tRNA(Leu)(CmAA) and tRNA(Leu)(cmnm5UmAA). Catalyzes the methyl transfer from S-adenosyl-L-methionine to the 2'-OH of the wobble nucleotide.</text>
</comment>
<dbReference type="STRING" id="1855383.SAMN05216548_101406"/>
<evidence type="ECO:0000256" key="7">
    <source>
        <dbReference type="PIRSR" id="PIRSR029256-1"/>
    </source>
</evidence>
<organism evidence="9 10">
    <name type="scientific">Faunimonas pinastri</name>
    <dbReference type="NCBI Taxonomy" id="1855383"/>
    <lineage>
        <taxon>Bacteria</taxon>
        <taxon>Pseudomonadati</taxon>
        <taxon>Pseudomonadota</taxon>
        <taxon>Alphaproteobacteria</taxon>
        <taxon>Hyphomicrobiales</taxon>
        <taxon>Afifellaceae</taxon>
        <taxon>Faunimonas</taxon>
    </lineage>
</organism>
<dbReference type="InterPro" id="IPR029026">
    <property type="entry name" value="tRNA_m1G_MTases_N"/>
</dbReference>
<keyword evidence="5 6" id="KW-0819">tRNA processing</keyword>
<dbReference type="PANTHER" id="PTHR42971">
    <property type="entry name" value="TRNA (CYTIDINE(34)-2'-O)-METHYLTRANSFERASE"/>
    <property type="match status" value="1"/>
</dbReference>
<evidence type="ECO:0000256" key="3">
    <source>
        <dbReference type="ARBA" id="ARBA00022679"/>
    </source>
</evidence>
<dbReference type="OrthoDB" id="9789043at2"/>
<name>A0A1H9AEB1_9HYPH</name>
<dbReference type="GO" id="GO:0141102">
    <property type="term" value="F:tRNA (5-carboxymethylaminomethyluridine(34)-2'-O)-methyltransferase activity"/>
    <property type="evidence" value="ECO:0007669"/>
    <property type="project" value="RHEA"/>
</dbReference>
<dbReference type="InterPro" id="IPR016914">
    <property type="entry name" value="TrmL"/>
</dbReference>
<evidence type="ECO:0000256" key="1">
    <source>
        <dbReference type="ARBA" id="ARBA00022490"/>
    </source>
</evidence>
<accession>A0A1H9AEB1</accession>
<evidence type="ECO:0000313" key="9">
    <source>
        <dbReference type="EMBL" id="SEP75076.1"/>
    </source>
</evidence>
<keyword evidence="4 6" id="KW-0949">S-adenosyl-L-methionine</keyword>
<evidence type="ECO:0000256" key="2">
    <source>
        <dbReference type="ARBA" id="ARBA00022603"/>
    </source>
</evidence>